<feature type="domain" description="RNA polymerase Rpb2" evidence="13">
    <location>
        <begin position="198"/>
        <end position="257"/>
    </location>
</feature>
<dbReference type="InterPro" id="IPR015712">
    <property type="entry name" value="DNA-dir_RNA_pol_su2"/>
</dbReference>
<dbReference type="FunFam" id="2.40.270.10:FF:000006">
    <property type="entry name" value="DNA-directed RNA polymerase subunit beta"/>
    <property type="match status" value="1"/>
</dbReference>
<keyword evidence="8" id="KW-0804">Transcription</keyword>
<feature type="domain" description="RNA polymerase Rpb2" evidence="12">
    <location>
        <begin position="101"/>
        <end position="165"/>
    </location>
</feature>
<evidence type="ECO:0000259" key="10">
    <source>
        <dbReference type="Pfam" id="PF00562"/>
    </source>
</evidence>
<dbReference type="InterPro" id="IPR037033">
    <property type="entry name" value="DNA-dir_RNAP_su2_hyb_sf"/>
</dbReference>
<dbReference type="GO" id="GO:0006351">
    <property type="term" value="P:DNA-templated transcription"/>
    <property type="evidence" value="ECO:0007669"/>
    <property type="project" value="InterPro"/>
</dbReference>
<evidence type="ECO:0000259" key="13">
    <source>
        <dbReference type="Pfam" id="PF04566"/>
    </source>
</evidence>
<evidence type="ECO:0000256" key="1">
    <source>
        <dbReference type="ARBA" id="ARBA00006835"/>
    </source>
</evidence>
<keyword evidence="6" id="KW-0479">Metal-binding</keyword>
<keyword evidence="7" id="KW-0862">Zinc</keyword>
<dbReference type="InterPro" id="IPR007645">
    <property type="entry name" value="RNA_pol_Rpb2_3"/>
</dbReference>
<dbReference type="GO" id="GO:0000428">
    <property type="term" value="C:DNA-directed RNA polymerase complex"/>
    <property type="evidence" value="ECO:0007669"/>
    <property type="project" value="UniProtKB-KW"/>
</dbReference>
<evidence type="ECO:0000256" key="5">
    <source>
        <dbReference type="ARBA" id="ARBA00022695"/>
    </source>
</evidence>
<gene>
    <name evidence="15" type="ORF">MS3_10430</name>
</gene>
<feature type="domain" description="RNA polymerase Rpb2" evidence="14">
    <location>
        <begin position="280"/>
        <end position="322"/>
    </location>
</feature>
<dbReference type="InterPro" id="IPR014724">
    <property type="entry name" value="RNA_pol_RPB2_OB-fold"/>
</dbReference>
<dbReference type="Pfam" id="PF04565">
    <property type="entry name" value="RNA_pol_Rpb2_3"/>
    <property type="match status" value="1"/>
</dbReference>
<evidence type="ECO:0000256" key="2">
    <source>
        <dbReference type="ARBA" id="ARBA00012418"/>
    </source>
</evidence>
<name>A0A095B3V5_SCHHA</name>
<dbReference type="Gene3D" id="3.90.1100.10">
    <property type="match status" value="1"/>
</dbReference>
<evidence type="ECO:0000259" key="12">
    <source>
        <dbReference type="Pfam" id="PF04565"/>
    </source>
</evidence>
<evidence type="ECO:0000256" key="8">
    <source>
        <dbReference type="ARBA" id="ARBA00023163"/>
    </source>
</evidence>
<dbReference type="Gene3D" id="2.40.50.150">
    <property type="match status" value="1"/>
</dbReference>
<dbReference type="Pfam" id="PF04566">
    <property type="entry name" value="RNA_pol_Rpb2_4"/>
    <property type="match status" value="1"/>
</dbReference>
<dbReference type="SUPFAM" id="SSF64484">
    <property type="entry name" value="beta and beta-prime subunits of DNA dependent RNA-polymerase"/>
    <property type="match status" value="1"/>
</dbReference>
<dbReference type="InterPro" id="IPR007641">
    <property type="entry name" value="RNA_pol_Rpb2_7"/>
</dbReference>
<dbReference type="Pfam" id="PF04560">
    <property type="entry name" value="RNA_pol_Rpb2_7"/>
    <property type="match status" value="1"/>
</dbReference>
<dbReference type="GO" id="GO:0003899">
    <property type="term" value="F:DNA-directed RNA polymerase activity"/>
    <property type="evidence" value="ECO:0007669"/>
    <property type="project" value="UniProtKB-EC"/>
</dbReference>
<dbReference type="PANTHER" id="PTHR20856">
    <property type="entry name" value="DNA-DIRECTED RNA POLYMERASE I SUBUNIT 2"/>
    <property type="match status" value="1"/>
</dbReference>
<evidence type="ECO:0000256" key="9">
    <source>
        <dbReference type="RuleBase" id="RU000434"/>
    </source>
</evidence>
<keyword evidence="5" id="KW-0548">Nucleotidyltransferase</keyword>
<evidence type="ECO:0000256" key="6">
    <source>
        <dbReference type="ARBA" id="ARBA00022723"/>
    </source>
</evidence>
<keyword evidence="3 15" id="KW-0240">DNA-directed RNA polymerase</keyword>
<evidence type="ECO:0000259" key="14">
    <source>
        <dbReference type="Pfam" id="PF04567"/>
    </source>
</evidence>
<dbReference type="Gene3D" id="2.40.270.10">
    <property type="entry name" value="DNA-directed RNA polymerase, subunit 2, domain 6"/>
    <property type="match status" value="1"/>
</dbReference>
<dbReference type="STRING" id="6185.A0A095B3V5"/>
<keyword evidence="4" id="KW-0808">Transferase</keyword>
<dbReference type="FunFam" id="3.90.1800.10:FF:000002">
    <property type="entry name" value="DNA-directed RNA polymerase subunit beta"/>
    <property type="match status" value="1"/>
</dbReference>
<dbReference type="EMBL" id="KL252192">
    <property type="protein sequence ID" value="KGB41876.1"/>
    <property type="molecule type" value="Genomic_DNA"/>
</dbReference>
<dbReference type="GO" id="GO:0032549">
    <property type="term" value="F:ribonucleoside binding"/>
    <property type="evidence" value="ECO:0007669"/>
    <property type="project" value="InterPro"/>
</dbReference>
<dbReference type="InterPro" id="IPR007646">
    <property type="entry name" value="RNA_pol_Rpb2_4"/>
</dbReference>
<dbReference type="GO" id="GO:0046872">
    <property type="term" value="F:metal ion binding"/>
    <property type="evidence" value="ECO:0007669"/>
    <property type="project" value="UniProtKB-KW"/>
</dbReference>
<accession>A0A095B3V5</accession>
<protein>
    <recommendedName>
        <fullName evidence="2">DNA-directed RNA polymerase</fullName>
        <ecNumber evidence="2">2.7.7.6</ecNumber>
    </recommendedName>
</protein>
<dbReference type="AlphaFoldDB" id="A0A095B3V5"/>
<dbReference type="CDD" id="cd00653">
    <property type="entry name" value="RNA_pol_B_RPB2"/>
    <property type="match status" value="1"/>
</dbReference>
<evidence type="ECO:0000256" key="7">
    <source>
        <dbReference type="ARBA" id="ARBA00022833"/>
    </source>
</evidence>
<feature type="domain" description="DNA-directed RNA polymerase subunit 2 hybrid-binding" evidence="10">
    <location>
        <begin position="329"/>
        <end position="495"/>
    </location>
</feature>
<dbReference type="Gene3D" id="3.90.1800.10">
    <property type="entry name" value="RNA polymerase alpha subunit dimerisation domain"/>
    <property type="match status" value="1"/>
</dbReference>
<organism evidence="15">
    <name type="scientific">Schistosoma haematobium</name>
    <name type="common">Blood fluke</name>
    <dbReference type="NCBI Taxonomy" id="6185"/>
    <lineage>
        <taxon>Eukaryota</taxon>
        <taxon>Metazoa</taxon>
        <taxon>Spiralia</taxon>
        <taxon>Lophotrochozoa</taxon>
        <taxon>Platyhelminthes</taxon>
        <taxon>Trematoda</taxon>
        <taxon>Digenea</taxon>
        <taxon>Strigeidida</taxon>
        <taxon>Schistosomatoidea</taxon>
        <taxon>Schistosomatidae</taxon>
        <taxon>Schistosoma</taxon>
    </lineage>
</organism>
<dbReference type="Pfam" id="PF04567">
    <property type="entry name" value="RNA_pol_Rpb2_5"/>
    <property type="match status" value="1"/>
</dbReference>
<proteinExistence type="inferred from homology"/>
<feature type="domain" description="RNA polymerase Rpb2" evidence="11">
    <location>
        <begin position="542"/>
        <end position="627"/>
    </location>
</feature>
<dbReference type="GO" id="GO:0003677">
    <property type="term" value="F:DNA binding"/>
    <property type="evidence" value="ECO:0007669"/>
    <property type="project" value="InterPro"/>
</dbReference>
<comment type="similarity">
    <text evidence="1 9">Belongs to the RNA polymerase beta chain family.</text>
</comment>
<evidence type="ECO:0000256" key="3">
    <source>
        <dbReference type="ARBA" id="ARBA00022478"/>
    </source>
</evidence>
<dbReference type="Pfam" id="PF00562">
    <property type="entry name" value="RNA_pol_Rpb2_6"/>
    <property type="match status" value="1"/>
</dbReference>
<evidence type="ECO:0000313" key="15">
    <source>
        <dbReference type="EMBL" id="KGB41876.1"/>
    </source>
</evidence>
<sequence>MNTKLKTILFLIGPDDRDFYGNKRIELAGSLLALLFEDVFKTFNEDLWLTVSKIDTKRRCTPFDISRHIKTWMITEQLNRAISSGNWIIKRFRMMRHGVTQVVSRLSYVAALGHMTRMTSQFEKTRKVSGPRSIHASQWGLICPSDTPEGEACGLVKNVALMCHVTVEVDDAHLIELISNYYTFPLYQMRYAKNEYVIYVNGKPIGFTQHPGKLCVLIRGLRRSGRIHGFVSVYIKQAYQCVHVVSDGGRFCRPYIILCNGRPLVTESVLQDLRHNVLNWDDLLKKGLVEYLDVNELNDCLVAMDESCLTDGNHYTHMEIDPATILGVVAGLIPYPDHNQSPRNTYQCAMGKQAIGTVALNQQIRFDTLQCQMVYPQKPLVQSKTIQMMHFDELPAGQNAVVAIMSYSGYDVEDALVINQASIDRGFARACVYRRSGVHLKMHENAVYDRLMGPSIERETGVLRRGDEVLQADGVAYIGACVNDRQILINKEMPVVSSSAVLDNAGSLSLNVNTPENVVHARSRGPVTALTRQPTEGRSREGGLRVGEMERDCFIAYGTSQLLLERLLLSSDAYDACVCEKCGLLATSPNWCQYCRSSRQVVSVRMPYACKLLFQELMCMRILPRLRLRTAYHSSIHTKSR</sequence>
<dbReference type="InterPro" id="IPR007120">
    <property type="entry name" value="DNA-dir_RNAP_su2_dom"/>
</dbReference>
<dbReference type="EC" id="2.7.7.6" evidence="2"/>
<reference evidence="15" key="1">
    <citation type="journal article" date="2012" name="Nat. Genet.">
        <title>Whole-genome sequence of Schistosoma haematobium.</title>
        <authorList>
            <person name="Young N.D."/>
            <person name="Jex A.R."/>
            <person name="Li B."/>
            <person name="Liu S."/>
            <person name="Yang L."/>
            <person name="Xiong Z."/>
            <person name="Li Y."/>
            <person name="Cantacessi C."/>
            <person name="Hall R.S."/>
            <person name="Xu X."/>
            <person name="Chen F."/>
            <person name="Wu X."/>
            <person name="Zerlotini A."/>
            <person name="Oliveira G."/>
            <person name="Hofmann A."/>
            <person name="Zhang G."/>
            <person name="Fang X."/>
            <person name="Kang Y."/>
            <person name="Campbell B.E."/>
            <person name="Loukas A."/>
            <person name="Ranganathan S."/>
            <person name="Rollinson D."/>
            <person name="Rinaldi G."/>
            <person name="Brindley P.J."/>
            <person name="Yang H."/>
            <person name="Wang J."/>
            <person name="Wang J."/>
            <person name="Gasser R.B."/>
        </authorList>
    </citation>
    <scope>NUCLEOTIDE SEQUENCE [LARGE SCALE GENOMIC DNA]</scope>
</reference>
<dbReference type="InterPro" id="IPR007647">
    <property type="entry name" value="RNA_pol_Rpb2_5"/>
</dbReference>
<evidence type="ECO:0000256" key="4">
    <source>
        <dbReference type="ARBA" id="ARBA00022679"/>
    </source>
</evidence>
<evidence type="ECO:0000259" key="11">
    <source>
        <dbReference type="Pfam" id="PF04560"/>
    </source>
</evidence>